<dbReference type="SUPFAM" id="SSF55729">
    <property type="entry name" value="Acyl-CoA N-acyltransferases (Nat)"/>
    <property type="match status" value="1"/>
</dbReference>
<dbReference type="GO" id="GO:0016747">
    <property type="term" value="F:acyltransferase activity, transferring groups other than amino-acyl groups"/>
    <property type="evidence" value="ECO:0007669"/>
    <property type="project" value="InterPro"/>
</dbReference>
<gene>
    <name evidence="2" type="ORF">CFX1CAM_0146</name>
</gene>
<dbReference type="Proteomes" id="UP000195514">
    <property type="component" value="Chromosome I"/>
</dbReference>
<proteinExistence type="predicted"/>
<dbReference type="OrthoDB" id="9797178at2"/>
<dbReference type="InterPro" id="IPR000182">
    <property type="entry name" value="GNAT_dom"/>
</dbReference>
<dbReference type="RefSeq" id="WP_087861164.1">
    <property type="nucleotide sequence ID" value="NZ_LT859958.1"/>
</dbReference>
<feature type="domain" description="N-acetyltransferase" evidence="1">
    <location>
        <begin position="12"/>
        <end position="161"/>
    </location>
</feature>
<dbReference type="CDD" id="cd04301">
    <property type="entry name" value="NAT_SF"/>
    <property type="match status" value="1"/>
</dbReference>
<sequence>MTRVTQNLPHGINIAEESPRDIDGICHVNQTAFQSHYEANVVVRLRLNCDEICSMVAKFGEQVVGHILFSPVHIVQNHGRSIKGMGLGPLAVLPNYQGKGIGMSLSQAGILRMKQIGYPFVVVLGHPGYYLRFGFTPASAYSIRCAFENIPDEAFMICVFNSEVMQGVKGVAHYRPEFDEKS</sequence>
<name>A0A1Y6K0I9_9CHLR</name>
<dbReference type="AlphaFoldDB" id="A0A1Y6K0I9"/>
<reference evidence="3" key="1">
    <citation type="submission" date="2017-05" db="EMBL/GenBank/DDBJ databases">
        <authorList>
            <person name="Kirkegaard R."/>
            <person name="Mcilroy J S."/>
        </authorList>
    </citation>
    <scope>NUCLEOTIDE SEQUENCE [LARGE SCALE GENOMIC DNA]</scope>
</reference>
<protein>
    <submittedName>
        <fullName evidence="2">Acetyltransferase</fullName>
    </submittedName>
</protein>
<evidence type="ECO:0000259" key="1">
    <source>
        <dbReference type="PROSITE" id="PS51186"/>
    </source>
</evidence>
<dbReference type="Gene3D" id="3.40.630.30">
    <property type="match status" value="1"/>
</dbReference>
<evidence type="ECO:0000313" key="3">
    <source>
        <dbReference type="Proteomes" id="UP000195514"/>
    </source>
</evidence>
<keyword evidence="2" id="KW-0808">Transferase</keyword>
<dbReference type="InterPro" id="IPR016181">
    <property type="entry name" value="Acyl_CoA_acyltransferase"/>
</dbReference>
<dbReference type="KEGG" id="abat:CFX1CAM_0146"/>
<organism evidence="2 3">
    <name type="scientific">Candidatus Brevifilum fermentans</name>
    <dbReference type="NCBI Taxonomy" id="1986204"/>
    <lineage>
        <taxon>Bacteria</taxon>
        <taxon>Bacillati</taxon>
        <taxon>Chloroflexota</taxon>
        <taxon>Anaerolineae</taxon>
        <taxon>Anaerolineales</taxon>
        <taxon>Anaerolineaceae</taxon>
        <taxon>Candidatus Brevifilum</taxon>
    </lineage>
</organism>
<evidence type="ECO:0000313" key="2">
    <source>
        <dbReference type="EMBL" id="SMX53212.1"/>
    </source>
</evidence>
<dbReference type="EMBL" id="LT859958">
    <property type="protein sequence ID" value="SMX53212.1"/>
    <property type="molecule type" value="Genomic_DNA"/>
</dbReference>
<keyword evidence="3" id="KW-1185">Reference proteome</keyword>
<accession>A0A1Y6K0I9</accession>
<dbReference type="PROSITE" id="PS51186">
    <property type="entry name" value="GNAT"/>
    <property type="match status" value="1"/>
</dbReference>
<dbReference type="Pfam" id="PF13527">
    <property type="entry name" value="Acetyltransf_9"/>
    <property type="match status" value="1"/>
</dbReference>